<name>A0A1U6IQA7_9SPHN</name>
<dbReference type="GO" id="GO:0006310">
    <property type="term" value="P:DNA recombination"/>
    <property type="evidence" value="ECO:0007669"/>
    <property type="project" value="UniProtKB-KW"/>
</dbReference>
<dbReference type="SUPFAM" id="SSF56349">
    <property type="entry name" value="DNA breaking-rejoining enzymes"/>
    <property type="match status" value="1"/>
</dbReference>
<dbReference type="AlphaFoldDB" id="A0A1U6IQA7"/>
<gene>
    <name evidence="2" type="ORF">SAMN06295987_11123</name>
</gene>
<evidence type="ECO:0000313" key="2">
    <source>
        <dbReference type="EMBL" id="SLK10235.1"/>
    </source>
</evidence>
<dbReference type="Gene3D" id="1.10.443.10">
    <property type="entry name" value="Intergrase catalytic core"/>
    <property type="match status" value="1"/>
</dbReference>
<accession>A0A1U6IQA7</accession>
<protein>
    <recommendedName>
        <fullName evidence="4">Integrase</fullName>
    </recommendedName>
</protein>
<sequence>MSESQPALAPGLSAIRAHDDVVLASMALKDGTDRAKLSRFHDDIWDIDPAIIHVTARNAFRTIDFSGIACPIERLTAKEYIYAWLNELLPDRAGRLRPLSTRTALATLCRFMAFVRERVGRFDVRIIDQALLDGYLAELRARNVQPSRVAACLRPIVQLRRLAPFLSHGGLRFVPWHGRAIYTVAGCKGRPSENLTPRIPEPVIGALIRWSLKYIDIFAADIFAARAELDALETAYAERPASTKHSRLADRMAEWTAARRLAGRGVPVWNRPQRNGGMSQAIAESDRYDGHVVNMRLIAMQAGIHPTTLSQPNMRALVLSAIEELGIEHGGMDTLITLDPDSGRPWRERFDAFDLVREERHLQTAAYILCSYLTGMRDGEIQAMRPNCIKRGKSADGRIERIAVQSMIYKGRGTHGEIEEWVTIAPVARAVEVAERLARRHRAPHQHDGLWIVLERGTAVERTLPHIVQQINRYREHLDAQYGSVDMPAVPLVDGRNWVFNTRQFRRTLAWYIANRPFGVVAGKIQYKHASVAMFDGYAGASASGFRQEVEQERALGQLDDIVVQYEGYRNGERLAGPAGARITAEMMRVATAAELPGIVADEKRVKAMLAHLARTLHVGVLNDCFFDRATALCLRSANEGAAPRLSNCAPDRCPNSCITSRHVPAWQSAIDDAEAVLKSKRLSAAQRTAIRADRDRMKKVIALWADPAA</sequence>
<evidence type="ECO:0000313" key="3">
    <source>
        <dbReference type="Proteomes" id="UP000190989"/>
    </source>
</evidence>
<organism evidence="2 3">
    <name type="scientific">Novosphingobium mathurense</name>
    <dbReference type="NCBI Taxonomy" id="428990"/>
    <lineage>
        <taxon>Bacteria</taxon>
        <taxon>Pseudomonadati</taxon>
        <taxon>Pseudomonadota</taxon>
        <taxon>Alphaproteobacteria</taxon>
        <taxon>Sphingomonadales</taxon>
        <taxon>Sphingomonadaceae</taxon>
        <taxon>Novosphingobium</taxon>
    </lineage>
</organism>
<dbReference type="RefSeq" id="WP_007013282.1">
    <property type="nucleotide sequence ID" value="NZ_FVZE01000011.1"/>
</dbReference>
<dbReference type="GO" id="GO:0015074">
    <property type="term" value="P:DNA integration"/>
    <property type="evidence" value="ECO:0007669"/>
    <property type="project" value="InterPro"/>
</dbReference>
<dbReference type="Proteomes" id="UP000190989">
    <property type="component" value="Unassembled WGS sequence"/>
</dbReference>
<keyword evidence="3" id="KW-1185">Reference proteome</keyword>
<evidence type="ECO:0008006" key="4">
    <source>
        <dbReference type="Google" id="ProtNLM"/>
    </source>
</evidence>
<proteinExistence type="predicted"/>
<dbReference type="GO" id="GO:0003677">
    <property type="term" value="F:DNA binding"/>
    <property type="evidence" value="ECO:0007669"/>
    <property type="project" value="InterPro"/>
</dbReference>
<dbReference type="STRING" id="428990.SAMN06295987_11123"/>
<keyword evidence="1" id="KW-0233">DNA recombination</keyword>
<reference evidence="3" key="1">
    <citation type="submission" date="2017-02" db="EMBL/GenBank/DDBJ databases">
        <authorList>
            <person name="Varghese N."/>
            <person name="Submissions S."/>
        </authorList>
    </citation>
    <scope>NUCLEOTIDE SEQUENCE [LARGE SCALE GENOMIC DNA]</scope>
    <source>
        <strain evidence="3">SM117</strain>
    </source>
</reference>
<evidence type="ECO:0000256" key="1">
    <source>
        <dbReference type="ARBA" id="ARBA00023172"/>
    </source>
</evidence>
<dbReference type="InterPro" id="IPR011010">
    <property type="entry name" value="DNA_brk_join_enz"/>
</dbReference>
<dbReference type="InterPro" id="IPR013762">
    <property type="entry name" value="Integrase-like_cat_sf"/>
</dbReference>
<dbReference type="EMBL" id="FVZE01000011">
    <property type="protein sequence ID" value="SLK10235.1"/>
    <property type="molecule type" value="Genomic_DNA"/>
</dbReference>